<reference evidence="5 6" key="1">
    <citation type="submission" date="2018-08" db="EMBL/GenBank/DDBJ databases">
        <title>The metabolism and importance of syntrophic acetate oxidation coupled to methane or sulfide production in haloalkaline environments.</title>
        <authorList>
            <person name="Timmers P.H.A."/>
            <person name="Vavourakis C.D."/>
            <person name="Sorokin D.Y."/>
            <person name="Sinninghe Damste J.S."/>
            <person name="Muyzer G."/>
            <person name="Stams A.J.M."/>
            <person name="Plugge C.M."/>
        </authorList>
    </citation>
    <scope>NUCLEOTIDE SEQUENCE [LARGE SCALE GENOMIC DNA]</scope>
    <source>
        <strain evidence="5">MSAO_Bac1</strain>
    </source>
</reference>
<keyword evidence="1" id="KW-0805">Transcription regulation</keyword>
<feature type="domain" description="RNA polymerase sigma factor 70 region 4 type 2" evidence="4">
    <location>
        <begin position="1"/>
        <end position="45"/>
    </location>
</feature>
<dbReference type="InterPro" id="IPR036388">
    <property type="entry name" value="WH-like_DNA-bd_sf"/>
</dbReference>
<dbReference type="Proteomes" id="UP000285138">
    <property type="component" value="Unassembled WGS sequence"/>
</dbReference>
<dbReference type="AlphaFoldDB" id="A0A424YA25"/>
<evidence type="ECO:0000256" key="3">
    <source>
        <dbReference type="ARBA" id="ARBA00023163"/>
    </source>
</evidence>
<dbReference type="EMBL" id="QZAA01000260">
    <property type="protein sequence ID" value="RQD73350.1"/>
    <property type="molecule type" value="Genomic_DNA"/>
</dbReference>
<evidence type="ECO:0000256" key="2">
    <source>
        <dbReference type="ARBA" id="ARBA00023082"/>
    </source>
</evidence>
<dbReference type="SUPFAM" id="SSF88659">
    <property type="entry name" value="Sigma3 and sigma4 domains of RNA polymerase sigma factors"/>
    <property type="match status" value="1"/>
</dbReference>
<dbReference type="CDD" id="cd06171">
    <property type="entry name" value="Sigma70_r4"/>
    <property type="match status" value="1"/>
</dbReference>
<dbReference type="InterPro" id="IPR013249">
    <property type="entry name" value="RNA_pol_sigma70_r4_t2"/>
</dbReference>
<evidence type="ECO:0000259" key="4">
    <source>
        <dbReference type="Pfam" id="PF08281"/>
    </source>
</evidence>
<protein>
    <submittedName>
        <fullName evidence="5">Sigma-70 family RNA polymerase sigma factor</fullName>
    </submittedName>
</protein>
<dbReference type="InterPro" id="IPR039425">
    <property type="entry name" value="RNA_pol_sigma-70-like"/>
</dbReference>
<dbReference type="GO" id="GO:0003677">
    <property type="term" value="F:DNA binding"/>
    <property type="evidence" value="ECO:0007669"/>
    <property type="project" value="InterPro"/>
</dbReference>
<sequence>TLPQNYRNVIYLYYYEDLSVSEISEILQTKEGTVMSWLHRAREQLKTKLEGGFCLEER</sequence>
<keyword evidence="2" id="KW-0731">Sigma factor</keyword>
<dbReference type="GO" id="GO:0016987">
    <property type="term" value="F:sigma factor activity"/>
    <property type="evidence" value="ECO:0007669"/>
    <property type="project" value="UniProtKB-KW"/>
</dbReference>
<dbReference type="InterPro" id="IPR013324">
    <property type="entry name" value="RNA_pol_sigma_r3/r4-like"/>
</dbReference>
<comment type="caution">
    <text evidence="5">The sequence shown here is derived from an EMBL/GenBank/DDBJ whole genome shotgun (WGS) entry which is preliminary data.</text>
</comment>
<evidence type="ECO:0000313" key="6">
    <source>
        <dbReference type="Proteomes" id="UP000285138"/>
    </source>
</evidence>
<feature type="non-terminal residue" evidence="5">
    <location>
        <position position="1"/>
    </location>
</feature>
<name>A0A424YA25_9FIRM</name>
<dbReference type="Pfam" id="PF08281">
    <property type="entry name" value="Sigma70_r4_2"/>
    <property type="match status" value="1"/>
</dbReference>
<dbReference type="Gene3D" id="1.10.10.10">
    <property type="entry name" value="Winged helix-like DNA-binding domain superfamily/Winged helix DNA-binding domain"/>
    <property type="match status" value="1"/>
</dbReference>
<dbReference type="PANTHER" id="PTHR43133">
    <property type="entry name" value="RNA POLYMERASE ECF-TYPE SIGMA FACTO"/>
    <property type="match status" value="1"/>
</dbReference>
<proteinExistence type="predicted"/>
<dbReference type="NCBIfam" id="TIGR02937">
    <property type="entry name" value="sigma70-ECF"/>
    <property type="match status" value="1"/>
</dbReference>
<dbReference type="PANTHER" id="PTHR43133:SF51">
    <property type="entry name" value="RNA POLYMERASE SIGMA FACTOR"/>
    <property type="match status" value="1"/>
</dbReference>
<organism evidence="5 6">
    <name type="scientific">Candidatus Syntrophonatronum acetioxidans</name>
    <dbReference type="NCBI Taxonomy" id="1795816"/>
    <lineage>
        <taxon>Bacteria</taxon>
        <taxon>Bacillati</taxon>
        <taxon>Bacillota</taxon>
        <taxon>Clostridia</taxon>
        <taxon>Eubacteriales</taxon>
        <taxon>Syntrophomonadaceae</taxon>
        <taxon>Candidatus Syntrophonatronum</taxon>
    </lineage>
</organism>
<evidence type="ECO:0000256" key="1">
    <source>
        <dbReference type="ARBA" id="ARBA00023015"/>
    </source>
</evidence>
<accession>A0A424YA25</accession>
<dbReference type="GO" id="GO:0006352">
    <property type="term" value="P:DNA-templated transcription initiation"/>
    <property type="evidence" value="ECO:0007669"/>
    <property type="project" value="InterPro"/>
</dbReference>
<evidence type="ECO:0000313" key="5">
    <source>
        <dbReference type="EMBL" id="RQD73350.1"/>
    </source>
</evidence>
<dbReference type="InterPro" id="IPR014284">
    <property type="entry name" value="RNA_pol_sigma-70_dom"/>
</dbReference>
<gene>
    <name evidence="5" type="ORF">D5R97_09575</name>
</gene>
<keyword evidence="3" id="KW-0804">Transcription</keyword>